<feature type="compositionally biased region" description="Polar residues" evidence="1">
    <location>
        <begin position="150"/>
        <end position="169"/>
    </location>
</feature>
<evidence type="ECO:0000256" key="1">
    <source>
        <dbReference type="SAM" id="MobiDB-lite"/>
    </source>
</evidence>
<organism evidence="2 3">
    <name type="scientific">Dictyocaulus viviparus</name>
    <name type="common">Bovine lungworm</name>
    <dbReference type="NCBI Taxonomy" id="29172"/>
    <lineage>
        <taxon>Eukaryota</taxon>
        <taxon>Metazoa</taxon>
        <taxon>Ecdysozoa</taxon>
        <taxon>Nematoda</taxon>
        <taxon>Chromadorea</taxon>
        <taxon>Rhabditida</taxon>
        <taxon>Rhabditina</taxon>
        <taxon>Rhabditomorpha</taxon>
        <taxon>Strongyloidea</taxon>
        <taxon>Metastrongylidae</taxon>
        <taxon>Dictyocaulus</taxon>
    </lineage>
</organism>
<dbReference type="STRING" id="29172.A0A0D8XGY8"/>
<protein>
    <submittedName>
        <fullName evidence="2">Uncharacterized protein</fullName>
    </submittedName>
</protein>
<reference evidence="2 3" key="1">
    <citation type="submission" date="2013-11" db="EMBL/GenBank/DDBJ databases">
        <title>Draft genome of the bovine lungworm Dictyocaulus viviparus.</title>
        <authorList>
            <person name="Mitreva M."/>
        </authorList>
    </citation>
    <scope>NUCLEOTIDE SEQUENCE [LARGE SCALE GENOMIC DNA]</scope>
    <source>
        <strain evidence="2 3">HannoverDv2000</strain>
    </source>
</reference>
<feature type="region of interest" description="Disordered" evidence="1">
    <location>
        <begin position="125"/>
        <end position="215"/>
    </location>
</feature>
<dbReference type="SUPFAM" id="SSF63748">
    <property type="entry name" value="Tudor/PWWP/MBT"/>
    <property type="match status" value="1"/>
</dbReference>
<feature type="region of interest" description="Disordered" evidence="1">
    <location>
        <begin position="348"/>
        <end position="367"/>
    </location>
</feature>
<dbReference type="Proteomes" id="UP000053766">
    <property type="component" value="Unassembled WGS sequence"/>
</dbReference>
<dbReference type="InterPro" id="IPR035504">
    <property type="entry name" value="MUM1-like_PWWP"/>
</dbReference>
<gene>
    <name evidence="2" type="ORF">DICVIV_10061</name>
</gene>
<feature type="non-terminal residue" evidence="2">
    <location>
        <position position="1"/>
    </location>
</feature>
<name>A0A0D8XGY8_DICVI</name>
<evidence type="ECO:0000313" key="3">
    <source>
        <dbReference type="Proteomes" id="UP000053766"/>
    </source>
</evidence>
<keyword evidence="3" id="KW-1185">Reference proteome</keyword>
<dbReference type="EMBL" id="KN716515">
    <property type="protein sequence ID" value="KJH43925.1"/>
    <property type="molecule type" value="Genomic_DNA"/>
</dbReference>
<dbReference type="CDD" id="cd06080">
    <property type="entry name" value="PWWP_MUM1-like"/>
    <property type="match status" value="1"/>
</dbReference>
<feature type="compositionally biased region" description="Basic and acidic residues" evidence="1">
    <location>
        <begin position="170"/>
        <end position="194"/>
    </location>
</feature>
<reference evidence="3" key="2">
    <citation type="journal article" date="2016" name="Sci. Rep.">
        <title>Dictyocaulus viviparus genome, variome and transcriptome elucidate lungworm biology and support future intervention.</title>
        <authorList>
            <person name="McNulty S.N."/>
            <person name="Strube C."/>
            <person name="Rosa B.A."/>
            <person name="Martin J.C."/>
            <person name="Tyagi R."/>
            <person name="Choi Y.J."/>
            <person name="Wang Q."/>
            <person name="Hallsworth Pepin K."/>
            <person name="Zhang X."/>
            <person name="Ozersky P."/>
            <person name="Wilson R.K."/>
            <person name="Sternberg P.W."/>
            <person name="Gasser R.B."/>
            <person name="Mitreva M."/>
        </authorList>
    </citation>
    <scope>NUCLEOTIDE SEQUENCE [LARGE SCALE GENOMIC DNA]</scope>
    <source>
        <strain evidence="3">HannoverDv2000</strain>
    </source>
</reference>
<dbReference type="AlphaFoldDB" id="A0A0D8XGY8"/>
<dbReference type="OrthoDB" id="5860380at2759"/>
<accession>A0A0D8XGY8</accession>
<feature type="compositionally biased region" description="Low complexity" evidence="1">
    <location>
        <begin position="349"/>
        <end position="362"/>
    </location>
</feature>
<sequence>IKAVPFIIAIFITCFNLIVRKGDVVWAPYRRDPLWPALVRNSYPKKITYVFFPLPYDDSEGTSKKVPTFSCHPKAVRALTLNDILPSTSNADLKEAYNFATQYLRDRELTRGSAAPLHHVDVLPKELKPQHISNDNDQNKDDKNGIGECNNASSITGDISTETDGTATSFEKKFPSQDRPPKSKVKELLKKDKVANSSTSTKRKHPPEDAVNFSKQPLSSLTEASIFAADSTTHSDTSPSPDLLAPTIFREAVYILERVWTTDLVQNYVTPPRSSMRFETCTGSLLSDHETDSLFDLIFTWVRERERDSYFLPGVHLVLDVLMPEVIIQTLEITRGVSRDVAERMVRNTPSDSITSSSSNTTGDLNGKNYVEIAQNNGKSGLTIQRSRQWRL</sequence>
<evidence type="ECO:0000313" key="2">
    <source>
        <dbReference type="EMBL" id="KJH43925.1"/>
    </source>
</evidence>
<proteinExistence type="predicted"/>